<organism evidence="1 2">
    <name type="scientific">Araneus ventricosus</name>
    <name type="common">Orbweaver spider</name>
    <name type="synonym">Epeira ventricosa</name>
    <dbReference type="NCBI Taxonomy" id="182803"/>
    <lineage>
        <taxon>Eukaryota</taxon>
        <taxon>Metazoa</taxon>
        <taxon>Ecdysozoa</taxon>
        <taxon>Arthropoda</taxon>
        <taxon>Chelicerata</taxon>
        <taxon>Arachnida</taxon>
        <taxon>Araneae</taxon>
        <taxon>Araneomorphae</taxon>
        <taxon>Entelegynae</taxon>
        <taxon>Araneoidea</taxon>
        <taxon>Araneidae</taxon>
        <taxon>Araneus</taxon>
    </lineage>
</organism>
<name>A0A4Y2CCE5_ARAVE</name>
<dbReference type="Proteomes" id="UP000499080">
    <property type="component" value="Unassembled WGS sequence"/>
</dbReference>
<sequence>MSNCSRSGEKSKETLEEKSLTLHEKLEKVFHSKTKVLRCSSIKSSSLSKIVKQELQSFDLTENRSSNILKLSEVLKTIPPTSTEAEKVFSAAGFFITNLRSRLSDKCTDCLCFLKSYFKNE</sequence>
<gene>
    <name evidence="1" type="ORF">AVEN_105532_1</name>
</gene>
<dbReference type="AlphaFoldDB" id="A0A4Y2CCE5"/>
<evidence type="ECO:0000313" key="1">
    <source>
        <dbReference type="EMBL" id="GBM01536.1"/>
    </source>
</evidence>
<dbReference type="EMBL" id="BGPR01162618">
    <property type="protein sequence ID" value="GBM01536.1"/>
    <property type="molecule type" value="Genomic_DNA"/>
</dbReference>
<accession>A0A4Y2CCE5</accession>
<dbReference type="SUPFAM" id="SSF53098">
    <property type="entry name" value="Ribonuclease H-like"/>
    <property type="match status" value="1"/>
</dbReference>
<reference evidence="1 2" key="1">
    <citation type="journal article" date="2019" name="Sci. Rep.">
        <title>Orb-weaving spider Araneus ventricosus genome elucidates the spidroin gene catalogue.</title>
        <authorList>
            <person name="Kono N."/>
            <person name="Nakamura H."/>
            <person name="Ohtoshi R."/>
            <person name="Moran D.A.P."/>
            <person name="Shinohara A."/>
            <person name="Yoshida Y."/>
            <person name="Fujiwara M."/>
            <person name="Mori M."/>
            <person name="Tomita M."/>
            <person name="Arakawa K."/>
        </authorList>
    </citation>
    <scope>NUCLEOTIDE SEQUENCE [LARGE SCALE GENOMIC DNA]</scope>
</reference>
<comment type="caution">
    <text evidence="1">The sequence shown here is derived from an EMBL/GenBank/DDBJ whole genome shotgun (WGS) entry which is preliminary data.</text>
</comment>
<protein>
    <recommendedName>
        <fullName evidence="3">HAT C-terminal dimerisation domain-containing protein</fullName>
    </recommendedName>
</protein>
<dbReference type="InterPro" id="IPR012337">
    <property type="entry name" value="RNaseH-like_sf"/>
</dbReference>
<keyword evidence="2" id="KW-1185">Reference proteome</keyword>
<evidence type="ECO:0008006" key="3">
    <source>
        <dbReference type="Google" id="ProtNLM"/>
    </source>
</evidence>
<evidence type="ECO:0000313" key="2">
    <source>
        <dbReference type="Proteomes" id="UP000499080"/>
    </source>
</evidence>
<proteinExistence type="predicted"/>
<dbReference type="OrthoDB" id="8124016at2759"/>